<dbReference type="SUPFAM" id="SSF56112">
    <property type="entry name" value="Protein kinase-like (PK-like)"/>
    <property type="match status" value="1"/>
</dbReference>
<sequence>MTESAWVEAVSRLWPEAEVSSAPRGRRAERAGGGAGSGAREFVYLPDARRARLLLPLGAPRAAGTALRRYSHDLGVKARLGRGLFSVAVRTGLPQRFLPDRMRVRPSRPGEESVERRLSEILGRPVVVSVSIGNARANRKPVLQAITPSGESLAFVKVGDTDVARELIRAEAAALTRLSGLHLPGIRVPEVIRHETWRGLELLVMSALPTGVRRWRPSGAVPVAAMSALSAATAASGALAGSSFLDRLRGVPEQVADPRTAARLADLADRVAERHGDLELRFGAWHGDWTPWNMAWRRDLVHLWDWERFAPAVPVGFDALHYTLQQVRPTTSWTADLVWSDGVLRTLEPFGVEGRAARATTALYLLELCARYVVAGQGSIGEPLRPQADALLDLLDRSRSRM</sequence>
<evidence type="ECO:0000313" key="2">
    <source>
        <dbReference type="EMBL" id="GAA3127995.1"/>
    </source>
</evidence>
<dbReference type="Pfam" id="PF01636">
    <property type="entry name" value="APH"/>
    <property type="match status" value="1"/>
</dbReference>
<gene>
    <name evidence="2" type="ORF">GCM10010466_18480</name>
</gene>
<name>A0ABP6MW99_9ACTN</name>
<proteinExistence type="predicted"/>
<evidence type="ECO:0000313" key="3">
    <source>
        <dbReference type="Proteomes" id="UP001500320"/>
    </source>
</evidence>
<reference evidence="3" key="1">
    <citation type="journal article" date="2019" name="Int. J. Syst. Evol. Microbiol.">
        <title>The Global Catalogue of Microorganisms (GCM) 10K type strain sequencing project: providing services to taxonomists for standard genome sequencing and annotation.</title>
        <authorList>
            <consortium name="The Broad Institute Genomics Platform"/>
            <consortium name="The Broad Institute Genome Sequencing Center for Infectious Disease"/>
            <person name="Wu L."/>
            <person name="Ma J."/>
        </authorList>
    </citation>
    <scope>NUCLEOTIDE SEQUENCE [LARGE SCALE GENOMIC DNA]</scope>
    <source>
        <strain evidence="3">JCM 9373</strain>
    </source>
</reference>
<accession>A0ABP6MW99</accession>
<dbReference type="InterPro" id="IPR011009">
    <property type="entry name" value="Kinase-like_dom_sf"/>
</dbReference>
<dbReference type="Proteomes" id="UP001500320">
    <property type="component" value="Unassembled WGS sequence"/>
</dbReference>
<keyword evidence="3" id="KW-1185">Reference proteome</keyword>
<dbReference type="Gene3D" id="3.30.200.20">
    <property type="entry name" value="Phosphorylase Kinase, domain 1"/>
    <property type="match status" value="1"/>
</dbReference>
<feature type="domain" description="Aminoglycoside phosphotransferase" evidence="1">
    <location>
        <begin position="155"/>
        <end position="310"/>
    </location>
</feature>
<comment type="caution">
    <text evidence="2">The sequence shown here is derived from an EMBL/GenBank/DDBJ whole genome shotgun (WGS) entry which is preliminary data.</text>
</comment>
<dbReference type="EMBL" id="BAAAUT010000011">
    <property type="protein sequence ID" value="GAA3127995.1"/>
    <property type="molecule type" value="Genomic_DNA"/>
</dbReference>
<organism evidence="2 3">
    <name type="scientific">Planomonospora alba</name>
    <dbReference type="NCBI Taxonomy" id="161354"/>
    <lineage>
        <taxon>Bacteria</taxon>
        <taxon>Bacillati</taxon>
        <taxon>Actinomycetota</taxon>
        <taxon>Actinomycetes</taxon>
        <taxon>Streptosporangiales</taxon>
        <taxon>Streptosporangiaceae</taxon>
        <taxon>Planomonospora</taxon>
    </lineage>
</organism>
<evidence type="ECO:0000259" key="1">
    <source>
        <dbReference type="Pfam" id="PF01636"/>
    </source>
</evidence>
<protein>
    <recommendedName>
        <fullName evidence="1">Aminoglycoside phosphotransferase domain-containing protein</fullName>
    </recommendedName>
</protein>
<dbReference type="InterPro" id="IPR002575">
    <property type="entry name" value="Aminoglycoside_PTrfase"/>
</dbReference>
<dbReference type="RefSeq" id="WP_344857810.1">
    <property type="nucleotide sequence ID" value="NZ_BAAAUT010000011.1"/>
</dbReference>